<dbReference type="SUPFAM" id="SSF144052">
    <property type="entry name" value="Thermophilic metalloprotease-like"/>
    <property type="match status" value="1"/>
</dbReference>
<dbReference type="Proteomes" id="UP000605897">
    <property type="component" value="Unassembled WGS sequence"/>
</dbReference>
<reference evidence="3" key="1">
    <citation type="journal article" date="2019" name="Int. J. Syst. Evol. Microbiol.">
        <title>The Global Catalogue of Microorganisms (GCM) 10K type strain sequencing project: providing services to taxonomists for standard genome sequencing and annotation.</title>
        <authorList>
            <consortium name="The Broad Institute Genomics Platform"/>
            <consortium name="The Broad Institute Genome Sequencing Center for Infectious Disease"/>
            <person name="Wu L."/>
            <person name="Ma J."/>
        </authorList>
    </citation>
    <scope>NUCLEOTIDE SEQUENCE [LARGE SCALE GENOMIC DNA]</scope>
    <source>
        <strain evidence="3">CGMCC 4.7677</strain>
    </source>
</reference>
<proteinExistence type="predicted"/>
<protein>
    <submittedName>
        <fullName evidence="2">Uncharacterized protein</fullName>
    </submittedName>
</protein>
<dbReference type="EMBL" id="BNAU01000001">
    <property type="protein sequence ID" value="GHE80547.1"/>
    <property type="molecule type" value="Genomic_DNA"/>
</dbReference>
<feature type="region of interest" description="Disordered" evidence="1">
    <location>
        <begin position="472"/>
        <end position="491"/>
    </location>
</feature>
<name>A0ABQ3IGH3_9PSEU</name>
<organism evidence="2 3">
    <name type="scientific">Amycolatopsis deserti</name>
    <dbReference type="NCBI Taxonomy" id="185696"/>
    <lineage>
        <taxon>Bacteria</taxon>
        <taxon>Bacillati</taxon>
        <taxon>Actinomycetota</taxon>
        <taxon>Actinomycetes</taxon>
        <taxon>Pseudonocardiales</taxon>
        <taxon>Pseudonocardiaceae</taxon>
        <taxon>Amycolatopsis</taxon>
    </lineage>
</organism>
<dbReference type="RefSeq" id="WP_191243126.1">
    <property type="nucleotide sequence ID" value="NZ_BNAU01000001.1"/>
</dbReference>
<evidence type="ECO:0000313" key="3">
    <source>
        <dbReference type="Proteomes" id="UP000605897"/>
    </source>
</evidence>
<comment type="caution">
    <text evidence="2">The sequence shown here is derived from an EMBL/GenBank/DDBJ whole genome shotgun (WGS) entry which is preliminary data.</text>
</comment>
<feature type="compositionally biased region" description="Gly residues" evidence="1">
    <location>
        <begin position="481"/>
        <end position="491"/>
    </location>
</feature>
<evidence type="ECO:0000256" key="1">
    <source>
        <dbReference type="SAM" id="MobiDB-lite"/>
    </source>
</evidence>
<sequence>MSELPVSRRPRCPEYVQINSVDDLLPYLRSVADRPYHAGALHATWDLRKGEKILLRTDNWHDPLVVEACAQVLEEYGCDYEIETLDRGPRPDLDGHDEIDIMLNLTAEVTADMERWAEMDRNATYDKVLWGFGGPVLGEANMKIARMPFVSRELVANPGNLVPGEIIAAVDEWTDKTIKRGVSVRVTDPEGTDLTYQLPDHYFSPDRSTWNMDTALDWWPQSPDLIAGYMPGHITARPLWMSPQPGVDGINGVIAGTMNHIGPYPHLRMTVVDGRITAIEGGGKFGDKLRELEERTKDIQYPGFPGPGLLWLFEVSIGTNPKVHRPRDGYLSGWVCGIIERTRSGIIHLGYGTVVTSAREVEAANLGYPVGHWHTHLNFPTVTVRTREGEEIVLIDQGRLKALDDPGVRAIAQEISGEDADYWLDEAWIPAVPGLNCEGSYEEYAADPTAWTKAELQICRTQHPMFMRMVGAEHGKPRPSAGGGEGHACGH</sequence>
<gene>
    <name evidence="2" type="ORF">GCM10017786_08380</name>
</gene>
<evidence type="ECO:0000313" key="2">
    <source>
        <dbReference type="EMBL" id="GHE80547.1"/>
    </source>
</evidence>
<accession>A0ABQ3IGH3</accession>
<keyword evidence="3" id="KW-1185">Reference proteome</keyword>